<evidence type="ECO:0000313" key="2">
    <source>
        <dbReference type="RefSeq" id="XP_027190521.1"/>
    </source>
</evidence>
<dbReference type="GeneID" id="113786689"/>
<dbReference type="Proteomes" id="UP000087171">
    <property type="component" value="Chromosome Ca5"/>
</dbReference>
<sequence>MKPNSELKTTWLYGNRKRMKIDSRDDLLDIFLDYRANILSKCSAPLSGWKHHLELMVLPLDNIGNGETLMNSGSIWEVLVLDAIARGCFHSADEDERLSHVIAIAIIELGQVGDLLNMNYLLFRKARWKVCFNQSFRFSMTRINSTEDCKK</sequence>
<proteinExistence type="predicted"/>
<dbReference type="KEGG" id="cam:113786689"/>
<dbReference type="STRING" id="3827.A0A3Q7Y0A5"/>
<dbReference type="AlphaFoldDB" id="A0A3Q7Y0A5"/>
<reference evidence="1" key="1">
    <citation type="journal article" date="2013" name="Nat. Biotechnol.">
        <title>Draft genome sequence of chickpea (Cicer arietinum) provides a resource for trait improvement.</title>
        <authorList>
            <person name="Varshney R.K."/>
            <person name="Song C."/>
            <person name="Saxena R.K."/>
            <person name="Azam S."/>
            <person name="Yu S."/>
            <person name="Sharpe A.G."/>
            <person name="Cannon S."/>
            <person name="Baek J."/>
            <person name="Rosen B.D."/>
            <person name="Tar'an B."/>
            <person name="Millan T."/>
            <person name="Zhang X."/>
            <person name="Ramsay L.D."/>
            <person name="Iwata A."/>
            <person name="Wang Y."/>
            <person name="Nelson W."/>
            <person name="Farmer A.D."/>
            <person name="Gaur P.M."/>
            <person name="Soderlund C."/>
            <person name="Penmetsa R.V."/>
            <person name="Xu C."/>
            <person name="Bharti A.K."/>
            <person name="He W."/>
            <person name="Winter P."/>
            <person name="Zhao S."/>
            <person name="Hane J.K."/>
            <person name="Carrasquilla-Garcia N."/>
            <person name="Condie J.A."/>
            <person name="Upadhyaya H.D."/>
            <person name="Luo M.C."/>
            <person name="Thudi M."/>
            <person name="Gowda C.L."/>
            <person name="Singh N.P."/>
            <person name="Lichtenzveig J."/>
            <person name="Gali K.K."/>
            <person name="Rubio J."/>
            <person name="Nadarajan N."/>
            <person name="Dolezel J."/>
            <person name="Bansal K.C."/>
            <person name="Xu X."/>
            <person name="Edwards D."/>
            <person name="Zhang G."/>
            <person name="Kahl G."/>
            <person name="Gil J."/>
            <person name="Singh K.B."/>
            <person name="Datta S.K."/>
            <person name="Jackson S.A."/>
            <person name="Wang J."/>
            <person name="Cook D.R."/>
        </authorList>
    </citation>
    <scope>NUCLEOTIDE SEQUENCE [LARGE SCALE GENOMIC DNA]</scope>
    <source>
        <strain evidence="1">cv. CDC Frontier</strain>
    </source>
</reference>
<keyword evidence="1" id="KW-1185">Reference proteome</keyword>
<accession>A0A3Q7Y0A5</accession>
<dbReference type="OrthoDB" id="6513042at2759"/>
<evidence type="ECO:0000313" key="1">
    <source>
        <dbReference type="Proteomes" id="UP000087171"/>
    </source>
</evidence>
<dbReference type="RefSeq" id="XP_027190521.1">
    <property type="nucleotide sequence ID" value="XM_027334720.1"/>
</dbReference>
<reference evidence="2" key="2">
    <citation type="submission" date="2025-08" db="UniProtKB">
        <authorList>
            <consortium name="RefSeq"/>
        </authorList>
    </citation>
    <scope>IDENTIFICATION</scope>
    <source>
        <tissue evidence="2">Etiolated seedlings</tissue>
    </source>
</reference>
<feature type="non-terminal residue" evidence="2">
    <location>
        <position position="151"/>
    </location>
</feature>
<organism evidence="1 2">
    <name type="scientific">Cicer arietinum</name>
    <name type="common">Chickpea</name>
    <name type="synonym">Garbanzo</name>
    <dbReference type="NCBI Taxonomy" id="3827"/>
    <lineage>
        <taxon>Eukaryota</taxon>
        <taxon>Viridiplantae</taxon>
        <taxon>Streptophyta</taxon>
        <taxon>Embryophyta</taxon>
        <taxon>Tracheophyta</taxon>
        <taxon>Spermatophyta</taxon>
        <taxon>Magnoliopsida</taxon>
        <taxon>eudicotyledons</taxon>
        <taxon>Gunneridae</taxon>
        <taxon>Pentapetalae</taxon>
        <taxon>rosids</taxon>
        <taxon>fabids</taxon>
        <taxon>Fabales</taxon>
        <taxon>Fabaceae</taxon>
        <taxon>Papilionoideae</taxon>
        <taxon>50 kb inversion clade</taxon>
        <taxon>NPAAA clade</taxon>
        <taxon>Hologalegina</taxon>
        <taxon>IRL clade</taxon>
        <taxon>Cicereae</taxon>
        <taxon>Cicer</taxon>
    </lineage>
</organism>
<gene>
    <name evidence="2" type="primary">LOC113786689</name>
</gene>
<name>A0A3Q7Y0A5_CICAR</name>
<protein>
    <submittedName>
        <fullName evidence="2">Uncharacterized protein LOC113786689</fullName>
    </submittedName>
</protein>